<dbReference type="OMA" id="GMEEFYC"/>
<dbReference type="RefSeq" id="XP_004258652.1">
    <property type="nucleotide sequence ID" value="XM_004258604.1"/>
</dbReference>
<dbReference type="OrthoDB" id="25152at2759"/>
<keyword evidence="3" id="KW-1185">Reference proteome</keyword>
<protein>
    <submittedName>
        <fullName evidence="2">Uncharacterized protein</fullName>
    </submittedName>
</protein>
<reference evidence="2 3" key="1">
    <citation type="submission" date="2012-10" db="EMBL/GenBank/DDBJ databases">
        <authorList>
            <person name="Zafar N."/>
            <person name="Inman J."/>
            <person name="Hall N."/>
            <person name="Lorenzi H."/>
            <person name="Caler E."/>
        </authorList>
    </citation>
    <scope>NUCLEOTIDE SEQUENCE [LARGE SCALE GENOMIC DNA]</scope>
    <source>
        <strain evidence="2 3">IP1</strain>
    </source>
</reference>
<dbReference type="AlphaFoldDB" id="A0A0A1UDJ4"/>
<dbReference type="EMBL" id="KB206411">
    <property type="protein sequence ID" value="ELP91881.1"/>
    <property type="molecule type" value="Genomic_DNA"/>
</dbReference>
<dbReference type="Proteomes" id="UP000014680">
    <property type="component" value="Unassembled WGS sequence"/>
</dbReference>
<proteinExistence type="predicted"/>
<gene>
    <name evidence="2" type="ORF">EIN_398110</name>
</gene>
<evidence type="ECO:0000313" key="3">
    <source>
        <dbReference type="Proteomes" id="UP000014680"/>
    </source>
</evidence>
<name>A0A0A1UDJ4_ENTIV</name>
<organism evidence="2 3">
    <name type="scientific">Entamoeba invadens IP1</name>
    <dbReference type="NCBI Taxonomy" id="370355"/>
    <lineage>
        <taxon>Eukaryota</taxon>
        <taxon>Amoebozoa</taxon>
        <taxon>Evosea</taxon>
        <taxon>Archamoebae</taxon>
        <taxon>Mastigamoebida</taxon>
        <taxon>Entamoebidae</taxon>
        <taxon>Entamoeba</taxon>
    </lineage>
</organism>
<evidence type="ECO:0000313" key="2">
    <source>
        <dbReference type="EMBL" id="ELP91881.1"/>
    </source>
</evidence>
<accession>A0A0A1UDJ4</accession>
<dbReference type="VEuPathDB" id="AmoebaDB:EIN_398110"/>
<sequence length="111" mass="13304">MEILSILYSRDLTHDELVSFRRRFLETFTEFQKQNFPNSTPEHFLQLENRLKQQQQQQLEALEKERRARLANQEKTCTACGKKTTEWKKGVGMEEFYCIPCSLNYIKKEPL</sequence>
<dbReference type="GeneID" id="14890925"/>
<keyword evidence="1" id="KW-0175">Coiled coil</keyword>
<evidence type="ECO:0000256" key="1">
    <source>
        <dbReference type="SAM" id="Coils"/>
    </source>
</evidence>
<dbReference type="KEGG" id="eiv:EIN_398110"/>
<feature type="coiled-coil region" evidence="1">
    <location>
        <begin position="44"/>
        <end position="72"/>
    </location>
</feature>